<feature type="compositionally biased region" description="Basic residues" evidence="1">
    <location>
        <begin position="135"/>
        <end position="145"/>
    </location>
</feature>
<sequence>MLPEQIRKSSDDESWVNRLGGSLRKVKPSEEEMRVLRKFDPDFVWVKEEINQKKRVFDNKRNVKKIVKLVISSDDDSSDKASSKSFSKPSFKSKSFWKLKNRSSDQISGKKDDHSEDGSSSSSSQQNGRGPFRETRRRNGGGHPF</sequence>
<feature type="compositionally biased region" description="Low complexity" evidence="1">
    <location>
        <begin position="83"/>
        <end position="94"/>
    </location>
</feature>
<evidence type="ECO:0000256" key="1">
    <source>
        <dbReference type="SAM" id="MobiDB-lite"/>
    </source>
</evidence>
<dbReference type="EMBL" id="SZYD01002579">
    <property type="protein sequence ID" value="KAC9378526.1"/>
    <property type="molecule type" value="Genomic_DNA"/>
</dbReference>
<dbReference type="AlphaFoldDB" id="A0A5N6L7S8"/>
<organism evidence="2 3">
    <name type="scientific">Mikania micrantha</name>
    <name type="common">bitter vine</name>
    <dbReference type="NCBI Taxonomy" id="192012"/>
    <lineage>
        <taxon>Eukaryota</taxon>
        <taxon>Viridiplantae</taxon>
        <taxon>Streptophyta</taxon>
        <taxon>Embryophyta</taxon>
        <taxon>Tracheophyta</taxon>
        <taxon>Spermatophyta</taxon>
        <taxon>Magnoliopsida</taxon>
        <taxon>eudicotyledons</taxon>
        <taxon>Gunneridae</taxon>
        <taxon>Pentapetalae</taxon>
        <taxon>asterids</taxon>
        <taxon>campanulids</taxon>
        <taxon>Asterales</taxon>
        <taxon>Asteraceae</taxon>
        <taxon>Asteroideae</taxon>
        <taxon>Heliantheae alliance</taxon>
        <taxon>Eupatorieae</taxon>
        <taxon>Mikania</taxon>
    </lineage>
</organism>
<keyword evidence="3" id="KW-1185">Reference proteome</keyword>
<feature type="compositionally biased region" description="Basic and acidic residues" evidence="1">
    <location>
        <begin position="108"/>
        <end position="117"/>
    </location>
</feature>
<evidence type="ECO:0000313" key="2">
    <source>
        <dbReference type="EMBL" id="KAC9378526.1"/>
    </source>
</evidence>
<reference evidence="2 3" key="1">
    <citation type="submission" date="2019-05" db="EMBL/GenBank/DDBJ databases">
        <title>Mikania micrantha, genome provides insights into the molecular mechanism of rapid growth.</title>
        <authorList>
            <person name="Liu B."/>
        </authorList>
    </citation>
    <scope>NUCLEOTIDE SEQUENCE [LARGE SCALE GENOMIC DNA]</scope>
    <source>
        <strain evidence="2">NLD-2019</strain>
        <tissue evidence="2">Leaf</tissue>
    </source>
</reference>
<proteinExistence type="predicted"/>
<accession>A0A5N6L7S8</accession>
<protein>
    <submittedName>
        <fullName evidence="2">Uncharacterized protein</fullName>
    </submittedName>
</protein>
<dbReference type="Proteomes" id="UP000326396">
    <property type="component" value="Unassembled WGS sequence"/>
</dbReference>
<name>A0A5N6L7S8_9ASTR</name>
<evidence type="ECO:0000313" key="3">
    <source>
        <dbReference type="Proteomes" id="UP000326396"/>
    </source>
</evidence>
<feature type="region of interest" description="Disordered" evidence="1">
    <location>
        <begin position="71"/>
        <end position="145"/>
    </location>
</feature>
<gene>
    <name evidence="2" type="ORF">E3N88_45930</name>
</gene>
<comment type="caution">
    <text evidence="2">The sequence shown here is derived from an EMBL/GenBank/DDBJ whole genome shotgun (WGS) entry which is preliminary data.</text>
</comment>